<evidence type="ECO:0000313" key="4">
    <source>
        <dbReference type="Proteomes" id="UP000799118"/>
    </source>
</evidence>
<feature type="transmembrane region" description="Helical" evidence="2">
    <location>
        <begin position="358"/>
        <end position="382"/>
    </location>
</feature>
<sequence length="476" mass="51007">MDSDVLLILGPSSLNVIARDAATQDSGSDKVILTPANIPDSMFPMNFYKQSLLWFNTTGNSSFLFQCDGSSLALFGLAVGNVSSYLTSDSSCTSSPSSFGCPSPNPLFVNGSDPVVRGPWQSSPFVLAPNETQPLMVDIGMLSNMTIDYALVKATNTTDLTGQTIFVDDNSPEIHWSGNWDVQYNQSFRMIGIEDLNWLPVPFDTANASAIPFGQKSVQALPAGNGTHRSNETNASFVFQFAGTSILVSGINPSLEGGSTSGVLSMSFDLDGNSTTQSFFTVPGGSNEGMHFVYYQNDALSAGNHTLNASIQYAEGPVAAYVDYITYEPSFAVIAGKPDFQPGPSTSSPVSATSHSDAGVIAGVTVSGTLLLLGLVIGWWFIRKKRLFMARTAVEPFKPGPTSHQPFIRSKHEPVEPYHLSEGAESTSGSSDTGGEQHPEGISIQIQEIQTQLGQISREITQYLVPPDYNSNRENQ</sequence>
<accession>A0A6A4H1Z2</accession>
<feature type="region of interest" description="Disordered" evidence="1">
    <location>
        <begin position="417"/>
        <end position="444"/>
    </location>
</feature>
<keyword evidence="4" id="KW-1185">Reference proteome</keyword>
<dbReference type="Proteomes" id="UP000799118">
    <property type="component" value="Unassembled WGS sequence"/>
</dbReference>
<reference evidence="3" key="1">
    <citation type="journal article" date="2019" name="Environ. Microbiol.">
        <title>Fungal ecological strategies reflected in gene transcription - a case study of two litter decomposers.</title>
        <authorList>
            <person name="Barbi F."/>
            <person name="Kohler A."/>
            <person name="Barry K."/>
            <person name="Baskaran P."/>
            <person name="Daum C."/>
            <person name="Fauchery L."/>
            <person name="Ihrmark K."/>
            <person name="Kuo A."/>
            <person name="LaButti K."/>
            <person name="Lipzen A."/>
            <person name="Morin E."/>
            <person name="Grigoriev I.V."/>
            <person name="Henrissat B."/>
            <person name="Lindahl B."/>
            <person name="Martin F."/>
        </authorList>
    </citation>
    <scope>NUCLEOTIDE SEQUENCE</scope>
    <source>
        <strain evidence="3">JB14</strain>
    </source>
</reference>
<proteinExistence type="predicted"/>
<feature type="compositionally biased region" description="Low complexity" evidence="1">
    <location>
        <begin position="421"/>
        <end position="436"/>
    </location>
</feature>
<name>A0A6A4H1Z2_9AGAR</name>
<keyword evidence="2" id="KW-0472">Membrane</keyword>
<dbReference type="OrthoDB" id="2756615at2759"/>
<evidence type="ECO:0000313" key="3">
    <source>
        <dbReference type="EMBL" id="KAE9391394.1"/>
    </source>
</evidence>
<keyword evidence="2" id="KW-1133">Transmembrane helix</keyword>
<evidence type="ECO:0000256" key="1">
    <source>
        <dbReference type="SAM" id="MobiDB-lite"/>
    </source>
</evidence>
<protein>
    <submittedName>
        <fullName evidence="3">Uncharacterized protein</fullName>
    </submittedName>
</protein>
<evidence type="ECO:0000256" key="2">
    <source>
        <dbReference type="SAM" id="Phobius"/>
    </source>
</evidence>
<dbReference type="EMBL" id="ML769625">
    <property type="protein sequence ID" value="KAE9391394.1"/>
    <property type="molecule type" value="Genomic_DNA"/>
</dbReference>
<keyword evidence="2" id="KW-0812">Transmembrane</keyword>
<dbReference type="Gene3D" id="2.60.120.260">
    <property type="entry name" value="Galactose-binding domain-like"/>
    <property type="match status" value="1"/>
</dbReference>
<dbReference type="AlphaFoldDB" id="A0A6A4H1Z2"/>
<gene>
    <name evidence="3" type="ORF">BT96DRAFT_1024078</name>
</gene>
<organism evidence="3 4">
    <name type="scientific">Gymnopus androsaceus JB14</name>
    <dbReference type="NCBI Taxonomy" id="1447944"/>
    <lineage>
        <taxon>Eukaryota</taxon>
        <taxon>Fungi</taxon>
        <taxon>Dikarya</taxon>
        <taxon>Basidiomycota</taxon>
        <taxon>Agaricomycotina</taxon>
        <taxon>Agaricomycetes</taxon>
        <taxon>Agaricomycetidae</taxon>
        <taxon>Agaricales</taxon>
        <taxon>Marasmiineae</taxon>
        <taxon>Omphalotaceae</taxon>
        <taxon>Gymnopus</taxon>
    </lineage>
</organism>